<dbReference type="OrthoDB" id="6620093at2"/>
<feature type="domain" description="Erythromycin biosynthesis protein CIII-like C-terminal" evidence="1">
    <location>
        <begin position="191"/>
        <end position="321"/>
    </location>
</feature>
<organism evidence="2 3">
    <name type="scientific">Mycolicibacterium grossiae</name>
    <dbReference type="NCBI Taxonomy" id="1552759"/>
    <lineage>
        <taxon>Bacteria</taxon>
        <taxon>Bacillati</taxon>
        <taxon>Actinomycetota</taxon>
        <taxon>Actinomycetes</taxon>
        <taxon>Mycobacteriales</taxon>
        <taxon>Mycobacteriaceae</taxon>
        <taxon>Mycolicibacterium</taxon>
    </lineage>
</organism>
<keyword evidence="3" id="KW-1185">Reference proteome</keyword>
<dbReference type="SUPFAM" id="SSF53756">
    <property type="entry name" value="UDP-Glycosyltransferase/glycogen phosphorylase"/>
    <property type="match status" value="1"/>
</dbReference>
<reference evidence="2 3" key="1">
    <citation type="submission" date="2016-09" db="EMBL/GenBank/DDBJ databases">
        <title>genome sequence of Mycobacterium sp. 739 SCH.</title>
        <authorList>
            <person name="Greninger A.L."/>
            <person name="Qin X."/>
            <person name="Jerome K."/>
            <person name="Vora S."/>
            <person name="Quinn K."/>
        </authorList>
    </citation>
    <scope>NUCLEOTIDE SEQUENCE [LARGE SCALE GENOMIC DNA]</scope>
    <source>
        <strain evidence="2 3">SCH</strain>
    </source>
</reference>
<accession>A0A1E8Q265</accession>
<dbReference type="EMBL" id="MCHX01000036">
    <property type="protein sequence ID" value="OFJ52643.1"/>
    <property type="molecule type" value="Genomic_DNA"/>
</dbReference>
<dbReference type="AlphaFoldDB" id="A0A1E8Q265"/>
<dbReference type="Pfam" id="PF06722">
    <property type="entry name" value="EryCIII-like_C"/>
    <property type="match status" value="1"/>
</dbReference>
<name>A0A1E8Q265_9MYCO</name>
<dbReference type="RefSeq" id="WP_070354145.1">
    <property type="nucleotide sequence ID" value="NZ_CP043474.1"/>
</dbReference>
<comment type="caution">
    <text evidence="2">The sequence shown here is derived from an EMBL/GenBank/DDBJ whole genome shotgun (WGS) entry which is preliminary data.</text>
</comment>
<protein>
    <recommendedName>
        <fullName evidence="1">Erythromycin biosynthesis protein CIII-like C-terminal domain-containing protein</fullName>
    </recommendedName>
</protein>
<gene>
    <name evidence="2" type="ORF">BEL07_16190</name>
</gene>
<dbReference type="InterPro" id="IPR010610">
    <property type="entry name" value="EryCIII-like_C"/>
</dbReference>
<evidence type="ECO:0000313" key="3">
    <source>
        <dbReference type="Proteomes" id="UP000178953"/>
    </source>
</evidence>
<dbReference type="GO" id="GO:0016757">
    <property type="term" value="F:glycosyltransferase activity"/>
    <property type="evidence" value="ECO:0007669"/>
    <property type="project" value="UniProtKB-ARBA"/>
</dbReference>
<proteinExistence type="predicted"/>
<dbReference type="Proteomes" id="UP000178953">
    <property type="component" value="Unassembled WGS sequence"/>
</dbReference>
<sequence>MAHVLIATSSSPAQPSPLLTVGVDLVARGHRVTVVTGTAGPRPEPVHALLNSLREALRDNTIDVAIADRTCTGLIGLAVGDRTRRPPVLQWTPAPGRLADAGANLDVRPARIVVPSVPAFECPGESVPDTVRFVGAVYAPMTRAPMTQAPVTWAPVTCDPRWRPPHQLPDRPVVHVAQRSARGAGDLVAPTLAALADEDVTVVVTTGGPAPAGGPMPANVRVVETISDVVPFPAVTVTDGGGDAVPRALSSGVPLVIGGGVHSDTGARVARSGAGIHLGDAPVTPERVRAAVRTVLGDRRYVCRARYFEAAFARRDGLAEIAALVDEVVAGYRGIRTDGCRRPRPNPAARPLH</sequence>
<evidence type="ECO:0000313" key="2">
    <source>
        <dbReference type="EMBL" id="OFJ52643.1"/>
    </source>
</evidence>
<dbReference type="Gene3D" id="3.40.50.2000">
    <property type="entry name" value="Glycogen Phosphorylase B"/>
    <property type="match status" value="2"/>
</dbReference>
<evidence type="ECO:0000259" key="1">
    <source>
        <dbReference type="Pfam" id="PF06722"/>
    </source>
</evidence>